<accession>A0ABT4BJ75</accession>
<dbReference type="Proteomes" id="UP001151002">
    <property type="component" value="Unassembled WGS sequence"/>
</dbReference>
<dbReference type="RefSeq" id="WP_267570264.1">
    <property type="nucleotide sequence ID" value="NZ_JAPNTZ010000029.1"/>
</dbReference>
<feature type="domain" description="GerMN" evidence="3">
    <location>
        <begin position="75"/>
        <end position="163"/>
    </location>
</feature>
<keyword evidence="5" id="KW-1185">Reference proteome</keyword>
<comment type="caution">
    <text evidence="4">The sequence shown here is derived from an EMBL/GenBank/DDBJ whole genome shotgun (WGS) entry which is preliminary data.</text>
</comment>
<evidence type="ECO:0000313" key="4">
    <source>
        <dbReference type="EMBL" id="MCY1145648.1"/>
    </source>
</evidence>
<name>A0ABT4BJ75_9ACTN</name>
<evidence type="ECO:0000313" key="5">
    <source>
        <dbReference type="Proteomes" id="UP001151002"/>
    </source>
</evidence>
<evidence type="ECO:0000256" key="2">
    <source>
        <dbReference type="SAM" id="SignalP"/>
    </source>
</evidence>
<organism evidence="4 5">
    <name type="scientific">Paractinoplanes pyxinae</name>
    <dbReference type="NCBI Taxonomy" id="2997416"/>
    <lineage>
        <taxon>Bacteria</taxon>
        <taxon>Bacillati</taxon>
        <taxon>Actinomycetota</taxon>
        <taxon>Actinomycetes</taxon>
        <taxon>Micromonosporales</taxon>
        <taxon>Micromonosporaceae</taxon>
        <taxon>Paractinoplanes</taxon>
    </lineage>
</organism>
<dbReference type="EMBL" id="JAPNTZ010000029">
    <property type="protein sequence ID" value="MCY1145648.1"/>
    <property type="molecule type" value="Genomic_DNA"/>
</dbReference>
<proteinExistence type="predicted"/>
<evidence type="ECO:0000259" key="3">
    <source>
        <dbReference type="SMART" id="SM00909"/>
    </source>
</evidence>
<dbReference type="PROSITE" id="PS51257">
    <property type="entry name" value="PROKAR_LIPOPROTEIN"/>
    <property type="match status" value="1"/>
</dbReference>
<gene>
    <name evidence="4" type="ORF">OWR29_47250</name>
</gene>
<reference evidence="4" key="1">
    <citation type="submission" date="2022-11" db="EMBL/GenBank/DDBJ databases">
        <authorList>
            <person name="Somphong A."/>
            <person name="Phongsopitanun W."/>
        </authorList>
    </citation>
    <scope>NUCLEOTIDE SEQUENCE</scope>
    <source>
        <strain evidence="4">Pm04-4</strain>
    </source>
</reference>
<feature type="chain" id="PRO_5046664133" evidence="2">
    <location>
        <begin position="23"/>
        <end position="185"/>
    </location>
</feature>
<protein>
    <submittedName>
        <fullName evidence="4">GerMN domain-containing protein</fullName>
    </submittedName>
</protein>
<feature type="region of interest" description="Disordered" evidence="1">
    <location>
        <begin position="163"/>
        <end position="185"/>
    </location>
</feature>
<dbReference type="InterPro" id="IPR019606">
    <property type="entry name" value="GerMN"/>
</dbReference>
<dbReference type="Pfam" id="PF10646">
    <property type="entry name" value="Germane"/>
    <property type="match status" value="1"/>
</dbReference>
<feature type="signal peptide" evidence="2">
    <location>
        <begin position="1"/>
        <end position="22"/>
    </location>
</feature>
<keyword evidence="2" id="KW-0732">Signal</keyword>
<dbReference type="SMART" id="SM00909">
    <property type="entry name" value="Germane"/>
    <property type="match status" value="1"/>
</dbReference>
<evidence type="ECO:0000256" key="1">
    <source>
        <dbReference type="SAM" id="MobiDB-lite"/>
    </source>
</evidence>
<sequence>MRRAWMTMTAAVVLLGGCGVRAQDEPHGVDLPRHPLTTPGAGPAVAVGEVAQVLCLVRGDGLVQTVRRTASYPSVQTQLDSLVAGPTAQERSAGLGTALTGLALSGRVVAGAEVTVEFPELDEGNARNDEILAYGQVVCTMTARADVGSVLFTRDGQALQVPRADGTLTDGPLHSSDYASMLQPG</sequence>